<organism evidence="3 4">
    <name type="scientific">Plectus sambesii</name>
    <dbReference type="NCBI Taxonomy" id="2011161"/>
    <lineage>
        <taxon>Eukaryota</taxon>
        <taxon>Metazoa</taxon>
        <taxon>Ecdysozoa</taxon>
        <taxon>Nematoda</taxon>
        <taxon>Chromadorea</taxon>
        <taxon>Plectida</taxon>
        <taxon>Plectina</taxon>
        <taxon>Plectoidea</taxon>
        <taxon>Plectidae</taxon>
        <taxon>Plectus</taxon>
    </lineage>
</organism>
<dbReference type="SUPFAM" id="SSF82657">
    <property type="entry name" value="BolA-like"/>
    <property type="match status" value="1"/>
</dbReference>
<protein>
    <submittedName>
        <fullName evidence="4">BolA-like protein 3</fullName>
    </submittedName>
</protein>
<dbReference type="PANTHER" id="PTHR46188">
    <property type="entry name" value="BOLA-LIKE PROTEIN 3"/>
    <property type="match status" value="1"/>
</dbReference>
<reference evidence="4" key="1">
    <citation type="submission" date="2022-11" db="UniProtKB">
        <authorList>
            <consortium name="WormBaseParasite"/>
        </authorList>
    </citation>
    <scope>IDENTIFICATION</scope>
</reference>
<dbReference type="Gene3D" id="3.30.300.90">
    <property type="entry name" value="BolA-like"/>
    <property type="match status" value="1"/>
</dbReference>
<dbReference type="InterPro" id="IPR002634">
    <property type="entry name" value="BolA"/>
</dbReference>
<proteinExistence type="inferred from homology"/>
<dbReference type="Pfam" id="PF01722">
    <property type="entry name" value="BolA"/>
    <property type="match status" value="1"/>
</dbReference>
<evidence type="ECO:0000313" key="3">
    <source>
        <dbReference type="Proteomes" id="UP000887566"/>
    </source>
</evidence>
<dbReference type="AlphaFoldDB" id="A0A914XBD8"/>
<name>A0A914XBD8_9BILA</name>
<dbReference type="PIRSF" id="PIRSF003113">
    <property type="entry name" value="BolA"/>
    <property type="match status" value="1"/>
</dbReference>
<evidence type="ECO:0000256" key="2">
    <source>
        <dbReference type="RuleBase" id="RU003860"/>
    </source>
</evidence>
<accession>A0A914XBD8</accession>
<sequence length="102" mass="11503">MFQVSRSLSTLRYSLRQFCSSSKITEGEQKITRILKDRFKTATALEVNDISGGCGSMYQVSIEDPEFKGKMKVEQHRMVTEALKKEIASMHGITIQTKAPKS</sequence>
<evidence type="ECO:0000256" key="1">
    <source>
        <dbReference type="ARBA" id="ARBA00005578"/>
    </source>
</evidence>
<dbReference type="PANTHER" id="PTHR46188:SF1">
    <property type="entry name" value="BOLA-LIKE PROTEIN 3"/>
    <property type="match status" value="1"/>
</dbReference>
<dbReference type="Proteomes" id="UP000887566">
    <property type="component" value="Unplaced"/>
</dbReference>
<keyword evidence="3" id="KW-1185">Reference proteome</keyword>
<dbReference type="InterPro" id="IPR052275">
    <property type="entry name" value="Mt_Fe-S_assembly_factor"/>
</dbReference>
<dbReference type="InterPro" id="IPR036065">
    <property type="entry name" value="BolA-like_sf"/>
</dbReference>
<comment type="similarity">
    <text evidence="1 2">Belongs to the BolA/IbaG family.</text>
</comment>
<dbReference type="WBParaSite" id="PSAMB.scaffold740size42305.g8376.t1">
    <property type="protein sequence ID" value="PSAMB.scaffold740size42305.g8376.t1"/>
    <property type="gene ID" value="PSAMB.scaffold740size42305.g8376"/>
</dbReference>
<dbReference type="GO" id="GO:0005759">
    <property type="term" value="C:mitochondrial matrix"/>
    <property type="evidence" value="ECO:0007669"/>
    <property type="project" value="TreeGrafter"/>
</dbReference>
<evidence type="ECO:0000313" key="4">
    <source>
        <dbReference type="WBParaSite" id="PSAMB.scaffold740size42305.g8376.t1"/>
    </source>
</evidence>